<dbReference type="EMBL" id="BART01026475">
    <property type="protein sequence ID" value="GAG97348.1"/>
    <property type="molecule type" value="Genomic_DNA"/>
</dbReference>
<evidence type="ECO:0000313" key="1">
    <source>
        <dbReference type="EMBL" id="GAG97348.1"/>
    </source>
</evidence>
<comment type="caution">
    <text evidence="1">The sequence shown here is derived from an EMBL/GenBank/DDBJ whole genome shotgun (WGS) entry which is preliminary data.</text>
</comment>
<name>X1CMF2_9ZZZZ</name>
<feature type="non-terminal residue" evidence="1">
    <location>
        <position position="40"/>
    </location>
</feature>
<protein>
    <submittedName>
        <fullName evidence="1">Uncharacterized protein</fullName>
    </submittedName>
</protein>
<reference evidence="1" key="1">
    <citation type="journal article" date="2014" name="Front. Microbiol.">
        <title>High frequency of phylogenetically diverse reductive dehalogenase-homologous genes in deep subseafloor sedimentary metagenomes.</title>
        <authorList>
            <person name="Kawai M."/>
            <person name="Futagami T."/>
            <person name="Toyoda A."/>
            <person name="Takaki Y."/>
            <person name="Nishi S."/>
            <person name="Hori S."/>
            <person name="Arai W."/>
            <person name="Tsubouchi T."/>
            <person name="Morono Y."/>
            <person name="Uchiyama I."/>
            <person name="Ito T."/>
            <person name="Fujiyama A."/>
            <person name="Inagaki F."/>
            <person name="Takami H."/>
        </authorList>
    </citation>
    <scope>NUCLEOTIDE SEQUENCE</scope>
    <source>
        <strain evidence="1">Expedition CK06-06</strain>
    </source>
</reference>
<dbReference type="AlphaFoldDB" id="X1CMF2"/>
<proteinExistence type="predicted"/>
<sequence length="40" mass="4230">MKDSFAANTYDAESFAAMAIAGTPLSSGADGLRYLIDEEE</sequence>
<gene>
    <name evidence="1" type="ORF">S01H4_47214</name>
</gene>
<organism evidence="1">
    <name type="scientific">marine sediment metagenome</name>
    <dbReference type="NCBI Taxonomy" id="412755"/>
    <lineage>
        <taxon>unclassified sequences</taxon>
        <taxon>metagenomes</taxon>
        <taxon>ecological metagenomes</taxon>
    </lineage>
</organism>
<accession>X1CMF2</accession>